<sequence length="645" mass="70525">MRAASITFISLALTTAVVGNAFYNKKQFYPSVVYITKSNPSMAVIYIQALVVVVLIGKLMQKVFFGQLRAAEFEHLADRSWYAVTETCLAFTLFRDDFAPRFVAQFILLLFLKAFHWLAEDRVDFMERSPIISWLFHLRVISLMFVLSLLDLYFVNHAYLSTVSGGASAQIVFGFEYMILLMIVLNIAIKYVLHTIDLNSDNPWDNKAVFLLYTEVVMGMFKVVLYVTFLIIMVRIFTLPLFLFRPMYYTLRSFRKAINDVILSRRAIRNMNTLYPDATPEELSAADNVCIICREEMHSASKKLPCNHIFHTSCLRSWFQRQQTCPTCRLNILRIPGDRNTGANQAANAEAQAQHAPDVPPVPHPGLPNPFMNGVFPGMFPFWQQQFNQPPAGQPGQPGQPNSGGQQPPTGATGAATGTVPGAQPGPIVMPVPPFPPMPPGFGLPFFCPPFPPAPPPFAVPPPMPPPGLATLSEEELRRLESAARDGVAARLQCLQNIQQLLDAAVLLMQQYSNAAAAASAATVTPVPSSPPSSSSAAPPDSGVATTSTTVNSASPVVTSNATQNSARSEDRPTSVSPSSETPSSSRSKEDTGNSSDLTTSVRSDGSGSSSSSINQTVTSALSPEQDEIRRRRLQKFTGIPEPMD</sequence>
<dbReference type="PANTHER" id="PTHR22763">
    <property type="entry name" value="RING ZINC FINGER PROTEIN"/>
    <property type="match status" value="1"/>
</dbReference>
<dbReference type="GO" id="GO:0036503">
    <property type="term" value="P:ERAD pathway"/>
    <property type="evidence" value="ECO:0007669"/>
    <property type="project" value="TreeGrafter"/>
</dbReference>
<dbReference type="GO" id="GO:0061630">
    <property type="term" value="F:ubiquitin protein ligase activity"/>
    <property type="evidence" value="ECO:0007669"/>
    <property type="project" value="UniProtKB-EC"/>
</dbReference>
<evidence type="ECO:0000256" key="12">
    <source>
        <dbReference type="ARBA" id="ARBA00022833"/>
    </source>
</evidence>
<keyword evidence="14 17" id="KW-0472">Membrane</keyword>
<feature type="transmembrane region" description="Helical" evidence="17">
    <location>
        <begin position="102"/>
        <end position="119"/>
    </location>
</feature>
<dbReference type="GeneID" id="113202786"/>
<name>A0A6J1RVW9_FRAOC</name>
<evidence type="ECO:0000256" key="10">
    <source>
        <dbReference type="ARBA" id="ARBA00022786"/>
    </source>
</evidence>
<evidence type="ECO:0000256" key="6">
    <source>
        <dbReference type="ARBA" id="ARBA00022679"/>
    </source>
</evidence>
<dbReference type="RefSeq" id="XP_026272972.1">
    <property type="nucleotide sequence ID" value="XM_026417187.2"/>
</dbReference>
<dbReference type="OrthoDB" id="7759664at2759"/>
<dbReference type="AlphaFoldDB" id="A0A6J1RVW9"/>
<dbReference type="InterPro" id="IPR013083">
    <property type="entry name" value="Znf_RING/FYVE/PHD"/>
</dbReference>
<evidence type="ECO:0000256" key="1">
    <source>
        <dbReference type="ARBA" id="ARBA00000900"/>
    </source>
</evidence>
<evidence type="ECO:0000256" key="13">
    <source>
        <dbReference type="ARBA" id="ARBA00022989"/>
    </source>
</evidence>
<dbReference type="SUPFAM" id="SSF57850">
    <property type="entry name" value="RING/U-box"/>
    <property type="match status" value="1"/>
</dbReference>
<dbReference type="InterPro" id="IPR050731">
    <property type="entry name" value="HRD1_E3_ubiq-ligases"/>
</dbReference>
<keyword evidence="7 17" id="KW-0812">Transmembrane</keyword>
<evidence type="ECO:0000259" key="18">
    <source>
        <dbReference type="PROSITE" id="PS50089"/>
    </source>
</evidence>
<keyword evidence="9 15" id="KW-0863">Zinc-finger</keyword>
<evidence type="ECO:0000256" key="9">
    <source>
        <dbReference type="ARBA" id="ARBA00022771"/>
    </source>
</evidence>
<evidence type="ECO:0000313" key="20">
    <source>
        <dbReference type="RefSeq" id="XP_026272972.1"/>
    </source>
</evidence>
<feature type="compositionally biased region" description="Low complexity" evidence="16">
    <location>
        <begin position="574"/>
        <end position="586"/>
    </location>
</feature>
<evidence type="ECO:0000256" key="17">
    <source>
        <dbReference type="SAM" id="Phobius"/>
    </source>
</evidence>
<organism evidence="19 20">
    <name type="scientific">Frankliniella occidentalis</name>
    <name type="common">Western flower thrips</name>
    <name type="synonym">Euthrips occidentalis</name>
    <dbReference type="NCBI Taxonomy" id="133901"/>
    <lineage>
        <taxon>Eukaryota</taxon>
        <taxon>Metazoa</taxon>
        <taxon>Ecdysozoa</taxon>
        <taxon>Arthropoda</taxon>
        <taxon>Hexapoda</taxon>
        <taxon>Insecta</taxon>
        <taxon>Pterygota</taxon>
        <taxon>Neoptera</taxon>
        <taxon>Paraneoptera</taxon>
        <taxon>Thysanoptera</taxon>
        <taxon>Terebrantia</taxon>
        <taxon>Thripoidea</taxon>
        <taxon>Thripidae</taxon>
        <taxon>Frankliniella</taxon>
    </lineage>
</organism>
<evidence type="ECO:0000256" key="8">
    <source>
        <dbReference type="ARBA" id="ARBA00022723"/>
    </source>
</evidence>
<feature type="region of interest" description="Disordered" evidence="16">
    <location>
        <begin position="524"/>
        <end position="645"/>
    </location>
</feature>
<evidence type="ECO:0000256" key="15">
    <source>
        <dbReference type="PROSITE-ProRule" id="PRU00175"/>
    </source>
</evidence>
<feature type="domain" description="RING-type" evidence="18">
    <location>
        <begin position="290"/>
        <end position="329"/>
    </location>
</feature>
<dbReference type="Gene3D" id="3.30.40.10">
    <property type="entry name" value="Zinc/RING finger domain, C3HC4 (zinc finger)"/>
    <property type="match status" value="1"/>
</dbReference>
<dbReference type="SMART" id="SM00184">
    <property type="entry name" value="RING"/>
    <property type="match status" value="1"/>
</dbReference>
<comment type="similarity">
    <text evidence="4">Belongs to the HRD1 family.</text>
</comment>
<evidence type="ECO:0000313" key="19">
    <source>
        <dbReference type="Proteomes" id="UP000504606"/>
    </source>
</evidence>
<feature type="transmembrane region" description="Helical" evidence="17">
    <location>
        <begin position="43"/>
        <end position="60"/>
    </location>
</feature>
<evidence type="ECO:0000256" key="16">
    <source>
        <dbReference type="SAM" id="MobiDB-lite"/>
    </source>
</evidence>
<feature type="compositionally biased region" description="Low complexity" evidence="16">
    <location>
        <begin position="524"/>
        <end position="562"/>
    </location>
</feature>
<comment type="pathway">
    <text evidence="3">Protein modification; protein ubiquitination.</text>
</comment>
<evidence type="ECO:0000256" key="14">
    <source>
        <dbReference type="ARBA" id="ARBA00023136"/>
    </source>
</evidence>
<keyword evidence="12" id="KW-0862">Zinc</keyword>
<keyword evidence="10" id="KW-0833">Ubl conjugation pathway</keyword>
<dbReference type="GO" id="GO:0043161">
    <property type="term" value="P:proteasome-mediated ubiquitin-dependent protein catabolic process"/>
    <property type="evidence" value="ECO:0007669"/>
    <property type="project" value="TreeGrafter"/>
</dbReference>
<feature type="transmembrane region" description="Helical" evidence="17">
    <location>
        <begin position="131"/>
        <end position="155"/>
    </location>
</feature>
<comment type="catalytic activity">
    <reaction evidence="1">
        <text>S-ubiquitinyl-[E2 ubiquitin-conjugating enzyme]-L-cysteine + [acceptor protein]-L-lysine = [E2 ubiquitin-conjugating enzyme]-L-cysteine + N(6)-ubiquitinyl-[acceptor protein]-L-lysine.</text>
        <dbReference type="EC" id="2.3.2.27"/>
    </reaction>
</comment>
<dbReference type="PANTHER" id="PTHR22763:SF184">
    <property type="entry name" value="E3 UBIQUITIN-PROTEIN LIGASE SYNOVIOLIN"/>
    <property type="match status" value="1"/>
</dbReference>
<feature type="compositionally biased region" description="Low complexity" evidence="16">
    <location>
        <begin position="599"/>
        <end position="620"/>
    </location>
</feature>
<reference evidence="20" key="1">
    <citation type="submission" date="2025-08" db="UniProtKB">
        <authorList>
            <consortium name="RefSeq"/>
        </authorList>
    </citation>
    <scope>IDENTIFICATION</scope>
    <source>
        <tissue evidence="20">Whole organism</tissue>
    </source>
</reference>
<comment type="subcellular location">
    <subcellularLocation>
        <location evidence="2">Endoplasmic reticulum membrane</location>
        <topology evidence="2">Multi-pass membrane protein</topology>
    </subcellularLocation>
</comment>
<evidence type="ECO:0000256" key="11">
    <source>
        <dbReference type="ARBA" id="ARBA00022824"/>
    </source>
</evidence>
<feature type="transmembrane region" description="Helical" evidence="17">
    <location>
        <begin position="223"/>
        <end position="244"/>
    </location>
</feature>
<dbReference type="InterPro" id="IPR001841">
    <property type="entry name" value="Znf_RING"/>
</dbReference>
<dbReference type="InterPro" id="IPR058051">
    <property type="entry name" value="Znf_RING_synoviolin"/>
</dbReference>
<evidence type="ECO:0000256" key="3">
    <source>
        <dbReference type="ARBA" id="ARBA00004906"/>
    </source>
</evidence>
<feature type="compositionally biased region" description="Low complexity" evidence="16">
    <location>
        <begin position="343"/>
        <end position="357"/>
    </location>
</feature>
<dbReference type="UniPathway" id="UPA00143"/>
<dbReference type="PROSITE" id="PS50089">
    <property type="entry name" value="ZF_RING_2"/>
    <property type="match status" value="1"/>
</dbReference>
<dbReference type="InterPro" id="IPR057992">
    <property type="entry name" value="TPR_SYVN1_N"/>
</dbReference>
<proteinExistence type="inferred from homology"/>
<protein>
    <recommendedName>
        <fullName evidence="5">RING-type E3 ubiquitin transferase</fullName>
        <ecNumber evidence="5">2.3.2.27</ecNumber>
    </recommendedName>
</protein>
<feature type="compositionally biased region" description="Low complexity" evidence="16">
    <location>
        <begin position="382"/>
        <end position="427"/>
    </location>
</feature>
<gene>
    <name evidence="20" type="primary">LOC113202786</name>
</gene>
<dbReference type="Pfam" id="PF25563">
    <property type="entry name" value="TPR_SYVN1_N"/>
    <property type="match status" value="1"/>
</dbReference>
<accession>A0A6J1RVW9</accession>
<dbReference type="FunFam" id="3.30.40.10:FF:000088">
    <property type="entry name" value="E3 ubiquitin-protein ligase synoviolin"/>
    <property type="match status" value="1"/>
</dbReference>
<keyword evidence="11" id="KW-0256">Endoplasmic reticulum</keyword>
<dbReference type="KEGG" id="foc:113202786"/>
<dbReference type="GO" id="GO:0016567">
    <property type="term" value="P:protein ubiquitination"/>
    <property type="evidence" value="ECO:0007669"/>
    <property type="project" value="UniProtKB-UniPathway"/>
</dbReference>
<feature type="region of interest" description="Disordered" evidence="16">
    <location>
        <begin position="382"/>
        <end position="428"/>
    </location>
</feature>
<dbReference type="Pfam" id="PF13639">
    <property type="entry name" value="zf-RING_2"/>
    <property type="match status" value="1"/>
</dbReference>
<dbReference type="Proteomes" id="UP000504606">
    <property type="component" value="Unplaced"/>
</dbReference>
<keyword evidence="13 17" id="KW-1133">Transmembrane helix</keyword>
<dbReference type="GO" id="GO:0005789">
    <property type="term" value="C:endoplasmic reticulum membrane"/>
    <property type="evidence" value="ECO:0007669"/>
    <property type="project" value="UniProtKB-SubCell"/>
</dbReference>
<evidence type="ECO:0000256" key="2">
    <source>
        <dbReference type="ARBA" id="ARBA00004477"/>
    </source>
</evidence>
<evidence type="ECO:0000256" key="7">
    <source>
        <dbReference type="ARBA" id="ARBA00022692"/>
    </source>
</evidence>
<evidence type="ECO:0000256" key="5">
    <source>
        <dbReference type="ARBA" id="ARBA00012483"/>
    </source>
</evidence>
<keyword evidence="8" id="KW-0479">Metal-binding</keyword>
<keyword evidence="19" id="KW-1185">Reference proteome</keyword>
<evidence type="ECO:0000256" key="4">
    <source>
        <dbReference type="ARBA" id="ARBA00010089"/>
    </source>
</evidence>
<keyword evidence="6" id="KW-0808">Transferase</keyword>
<dbReference type="GO" id="GO:0008270">
    <property type="term" value="F:zinc ion binding"/>
    <property type="evidence" value="ECO:0007669"/>
    <property type="project" value="UniProtKB-KW"/>
</dbReference>
<dbReference type="CDD" id="cd16479">
    <property type="entry name" value="RING-H2_synoviolin"/>
    <property type="match status" value="1"/>
</dbReference>
<dbReference type="CTD" id="43747"/>
<feature type="transmembrane region" description="Helical" evidence="17">
    <location>
        <begin position="167"/>
        <end position="189"/>
    </location>
</feature>
<feature type="region of interest" description="Disordered" evidence="16">
    <location>
        <begin position="341"/>
        <end position="366"/>
    </location>
</feature>
<dbReference type="EC" id="2.3.2.27" evidence="5"/>